<gene>
    <name evidence="3" type="ORF">TAPDE_004389</name>
</gene>
<dbReference type="EMBL" id="CAHR02000195">
    <property type="protein sequence ID" value="CCG84023.1"/>
    <property type="molecule type" value="Genomic_DNA"/>
</dbReference>
<feature type="compositionally biased region" description="Basic and acidic residues" evidence="1">
    <location>
        <begin position="1305"/>
        <end position="1330"/>
    </location>
</feature>
<dbReference type="eggNOG" id="ENOG502QPMA">
    <property type="taxonomic scope" value="Eukaryota"/>
</dbReference>
<name>R4XHM1_TAPDE</name>
<dbReference type="STRING" id="1097556.R4XHM1"/>
<dbReference type="VEuPathDB" id="FungiDB:TAPDE_004389"/>
<accession>R4XHM1</accession>
<evidence type="ECO:0000256" key="1">
    <source>
        <dbReference type="SAM" id="MobiDB-lite"/>
    </source>
</evidence>
<evidence type="ECO:0000259" key="2">
    <source>
        <dbReference type="Pfam" id="PF25794"/>
    </source>
</evidence>
<dbReference type="Proteomes" id="UP000013776">
    <property type="component" value="Unassembled WGS sequence"/>
</dbReference>
<dbReference type="OrthoDB" id="10031156at2759"/>
<comment type="caution">
    <text evidence="3">The sequence shown here is derived from an EMBL/GenBank/DDBJ whole genome shotgun (WGS) entry which is preliminary data.</text>
</comment>
<keyword evidence="4" id="KW-1185">Reference proteome</keyword>
<dbReference type="NCBIfam" id="NF047352">
    <property type="entry name" value="P_loop_sacsin"/>
    <property type="match status" value="1"/>
</dbReference>
<dbReference type="PANTHER" id="PTHR47839">
    <property type="entry name" value="DOMAIN PROTEIN, PUTATIVE (AFU_ORTHOLOGUE AFUA_6G04830)-RELATED"/>
    <property type="match status" value="1"/>
</dbReference>
<sequence length="1628" mass="181894">MSIDALHALTLNSKNAESSVTVNQRALIDKVLSRYSSENTLLRELLQNSDDANATCVKIIYESATDQARDGVDIQDIHKRLTKRVVVKNNGHLFRPEDWTRLSRIAEGNPDETKIGAFGVGFYSVFSICEDPFVTSGQTGLAFYWRNDQLFTRTASLPTKDEWTTFALNMRQDNEIPNLKSLTKFLATSLTFSRSLAQIELWLDDQNLCNVQRIASPETPVSIPRGLATTASGRMLKITGASISSVQISASYLDITQTGTSVAPTQSRFLSFFTGNRQTETKVSDSQARTSSTIFLRVLTGSLTSSVAPAFAAELQRATKKPPPKNTKLQLVTVNAKELAASTHKVPIFENLMSFPDQGRVYIGFPTHQTTGFAGHVGAPCVIPTVERESIDLVDRYIKVWNFEVLRAIGLLARIAYHTEFLEMKTVEEAVHTIKFFGMRVATPQNINQSIEQAFFESSSVLPVFSTHGVQSSVAVRLPDPDIRFLQRTPILAEGLAQQTPEFIERLTRLSYIESISIGDIRKDLQDRTLSLSEAALFLKYSAKLASNIDAPALASLLSIAVVTQGTESAPIHLGGITHHAQLKNIPDGIPLPRTCLPSVLTSQLSANDLRLLGWPELLISSWLKFITTGIPGPDNRKYVNRLTTEPEFAISILSIVSKNFDVLTTDDRSEIIAMLREVPCIPTKNHGMQRPDQTYFHTIKMFDDLPLILSMKGVKERFLSAIGVRKTIELTIIFDRLVSGGRWSTYDVINYLASVRKDIPARDLERLKATPLAGSEQNNNRQLISQLYEPNETLRLLNLPIISWPKDKWKPHSDECNLLFTLGLRRIPPLQDLLTIASLSDDVAVRERALSYFTINFTINNYGADYVAQNTTHVFVPCESGRLSRPRDVYIDSASAIFGFDVLRKDLVHKASVLGVKAQPPVEKMISLLVQKPPTKYSLAVAQFSLIARMQPSLSKGDIDNLSQRELLPIEKNCKFIKMCQPRKCFFKQANVDSLYHEIFDFVDYGPAGNQFLRSIGVRDEPSTSQIAGMLVNDASNVWSICGSEVKYSGLLSQIARDAVAVKKDRHLWEAMKRTKFLLSYKYTSAQKSSTEQQKSTDFEDDDMIMQTSLQKASNIVIVDDFIDFNMFRTHVHSCPQDQYLEDLYRELGSSRISSMILDRPIVNGTPITNEFTTALRIEALERLNVFLSESNTKPKRDIEDLTRNLTVKQQDKIAIQRDLRSGDVQVSKHQTVSALTIHEGRKITLVVTKSPSKYDIAVALCKVVLSSAKTGDYLLLETLLINTLRTLKVRGYNVDRILQRQEREKRQRHLEREQEERQATIDAEEAHKANLLKQTQSRSSGPRSVEASTSTDQDGASPMSIPGEFPQTSRSSGFLFNIKKGFGINKPEQRQFVHNPQIGASTQDSAVAVSETPQAVQARPRPDQAVTSQNAINQALQRAVRMTRSSDDKSVFSAGVVNQVSEAKSFCDPKPAQDLVLAATLGNGIKFFINRHLDQGTVLMQHTASAQQFSQLLSRLGQVFNSNAGSLNICYDDAGPTIAFNKTGTIYCNLRFYNQLHSQLPDELQGEAVTYWFVTLAHELAHNLVSEHSSEHEFYMESMIVQYMPRLLPLLARKTGSQAGPPQYQA</sequence>
<dbReference type="SUPFAM" id="SSF55874">
    <property type="entry name" value="ATPase domain of HSP90 chaperone/DNA topoisomerase II/histidine kinase"/>
    <property type="match status" value="1"/>
</dbReference>
<dbReference type="Gene3D" id="3.30.565.10">
    <property type="entry name" value="Histidine kinase-like ATPase, C-terminal domain"/>
    <property type="match status" value="1"/>
</dbReference>
<dbReference type="Pfam" id="PF12449">
    <property type="entry name" value="DUF3684"/>
    <property type="match status" value="1"/>
</dbReference>
<dbReference type="InterPro" id="IPR036890">
    <property type="entry name" value="HATPase_C_sf"/>
</dbReference>
<organism evidence="3 4">
    <name type="scientific">Taphrina deformans (strain PYCC 5710 / ATCC 11124 / CBS 356.35 / IMI 108563 / JCM 9778 / NBRC 8474)</name>
    <name type="common">Peach leaf curl fungus</name>
    <name type="synonym">Lalaria deformans</name>
    <dbReference type="NCBI Taxonomy" id="1097556"/>
    <lineage>
        <taxon>Eukaryota</taxon>
        <taxon>Fungi</taxon>
        <taxon>Dikarya</taxon>
        <taxon>Ascomycota</taxon>
        <taxon>Taphrinomycotina</taxon>
        <taxon>Taphrinomycetes</taxon>
        <taxon>Taphrinales</taxon>
        <taxon>Taphrinaceae</taxon>
        <taxon>Taphrina</taxon>
    </lineage>
</organism>
<dbReference type="InterPro" id="IPR022155">
    <property type="entry name" value="DUF3684"/>
</dbReference>
<dbReference type="InterPro" id="IPR058210">
    <property type="entry name" value="SACS/Nov_dom"/>
</dbReference>
<evidence type="ECO:0000313" key="3">
    <source>
        <dbReference type="EMBL" id="CCG84023.1"/>
    </source>
</evidence>
<feature type="compositionally biased region" description="Polar residues" evidence="1">
    <location>
        <begin position="1334"/>
        <end position="1356"/>
    </location>
</feature>
<feature type="region of interest" description="Disordered" evidence="1">
    <location>
        <begin position="1305"/>
        <end position="1372"/>
    </location>
</feature>
<dbReference type="Pfam" id="PF25794">
    <property type="entry name" value="SACS"/>
    <property type="match status" value="1"/>
</dbReference>
<evidence type="ECO:0000313" key="4">
    <source>
        <dbReference type="Proteomes" id="UP000013776"/>
    </source>
</evidence>
<dbReference type="PANTHER" id="PTHR47839:SF1">
    <property type="entry name" value="DOMAIN PROTEIN, PUTATIVE (AFU_ORTHOLOGUE AFUA_6G04830)-RELATED"/>
    <property type="match status" value="1"/>
</dbReference>
<feature type="domain" description="Sacsin/Nov" evidence="2">
    <location>
        <begin position="27"/>
        <end position="141"/>
    </location>
</feature>
<proteinExistence type="predicted"/>
<protein>
    <recommendedName>
        <fullName evidence="2">Sacsin/Nov domain-containing protein</fullName>
    </recommendedName>
</protein>
<reference evidence="3 4" key="1">
    <citation type="journal article" date="2013" name="MBio">
        <title>Genome sequencing of the plant pathogen Taphrina deformans, the causal agent of peach leaf curl.</title>
        <authorList>
            <person name="Cisse O.H."/>
            <person name="Almeida J.M.G.C.F."/>
            <person name="Fonseca A."/>
            <person name="Kumar A.A."/>
            <person name="Salojaervi J."/>
            <person name="Overmyer K."/>
            <person name="Hauser P.M."/>
            <person name="Pagni M."/>
        </authorList>
    </citation>
    <scope>NUCLEOTIDE SEQUENCE [LARGE SCALE GENOMIC DNA]</scope>
    <source>
        <strain evidence="4">PYCC 5710 / ATCC 11124 / CBS 356.35 / IMI 108563 / JCM 9778 / NBRC 8474</strain>
    </source>
</reference>